<proteinExistence type="predicted"/>
<feature type="domain" description="Peptidase S1" evidence="7">
    <location>
        <begin position="44"/>
        <end position="268"/>
    </location>
</feature>
<evidence type="ECO:0000256" key="5">
    <source>
        <dbReference type="RuleBase" id="RU363034"/>
    </source>
</evidence>
<dbReference type="PRINTS" id="PR00722">
    <property type="entry name" value="CHYMOTRYPSIN"/>
</dbReference>
<dbReference type="PANTHER" id="PTHR24252:SF7">
    <property type="entry name" value="HYALIN"/>
    <property type="match status" value="1"/>
</dbReference>
<dbReference type="SUPFAM" id="SSF50494">
    <property type="entry name" value="Trypsin-like serine proteases"/>
    <property type="match status" value="1"/>
</dbReference>
<keyword evidence="3 5" id="KW-0720">Serine protease</keyword>
<dbReference type="PROSITE" id="PS50240">
    <property type="entry name" value="TRYPSIN_DOM"/>
    <property type="match status" value="1"/>
</dbReference>
<organism evidence="8 9">
    <name type="scientific">Longimycelium tulufanense</name>
    <dbReference type="NCBI Taxonomy" id="907463"/>
    <lineage>
        <taxon>Bacteria</taxon>
        <taxon>Bacillati</taxon>
        <taxon>Actinomycetota</taxon>
        <taxon>Actinomycetes</taxon>
        <taxon>Pseudonocardiales</taxon>
        <taxon>Pseudonocardiaceae</taxon>
        <taxon>Longimycelium</taxon>
    </lineage>
</organism>
<dbReference type="CDD" id="cd00190">
    <property type="entry name" value="Tryp_SPc"/>
    <property type="match status" value="1"/>
</dbReference>
<gene>
    <name evidence="8" type="ORF">GCM10012275_07340</name>
</gene>
<sequence>MAETLRRLGRMVAVLAVATAGSAATVSVADAAPPAGSTDTQPYVVGGEDTTTQKHPWVVALTTPSGFQFCGGTLVAPNKVVTAAHCTDGDHPSQVRVVAGRTDLRTSQGTVAGVRSIWVHPDYRRVTAGNDVSVLTLDRSLHHRTLPLASATDAGLYAPGSPATILGWGRTSEGGSASPVLKQATVPVVSDSDCFRAYGGRYSQDAMVCAGYQRGGVDTCQGDSGGPMVVGDKLIGVTSWGDGCARAGKPGVYARVASYHDVLTRQISS</sequence>
<dbReference type="InterPro" id="IPR001314">
    <property type="entry name" value="Peptidase_S1A"/>
</dbReference>
<evidence type="ECO:0000256" key="2">
    <source>
        <dbReference type="ARBA" id="ARBA00022801"/>
    </source>
</evidence>
<protein>
    <submittedName>
        <fullName evidence="8">Serine protease</fullName>
    </submittedName>
</protein>
<dbReference type="InterPro" id="IPR043504">
    <property type="entry name" value="Peptidase_S1_PA_chymotrypsin"/>
</dbReference>
<dbReference type="SMART" id="SM00020">
    <property type="entry name" value="Tryp_SPc"/>
    <property type="match status" value="1"/>
</dbReference>
<dbReference type="Pfam" id="PF00089">
    <property type="entry name" value="Trypsin"/>
    <property type="match status" value="1"/>
</dbReference>
<dbReference type="PROSITE" id="PS00135">
    <property type="entry name" value="TRYPSIN_SER"/>
    <property type="match status" value="1"/>
</dbReference>
<evidence type="ECO:0000313" key="9">
    <source>
        <dbReference type="Proteomes" id="UP000637578"/>
    </source>
</evidence>
<keyword evidence="6" id="KW-0732">Signal</keyword>
<dbReference type="GO" id="GO:0004252">
    <property type="term" value="F:serine-type endopeptidase activity"/>
    <property type="evidence" value="ECO:0007669"/>
    <property type="project" value="InterPro"/>
</dbReference>
<feature type="signal peptide" evidence="6">
    <location>
        <begin position="1"/>
        <end position="31"/>
    </location>
</feature>
<keyword evidence="9" id="KW-1185">Reference proteome</keyword>
<dbReference type="RefSeq" id="WP_189053807.1">
    <property type="nucleotide sequence ID" value="NZ_BMMK01000002.1"/>
</dbReference>
<feature type="chain" id="PRO_5035275424" evidence="6">
    <location>
        <begin position="32"/>
        <end position="269"/>
    </location>
</feature>
<comment type="caution">
    <text evidence="8">The sequence shown here is derived from an EMBL/GenBank/DDBJ whole genome shotgun (WGS) entry which is preliminary data.</text>
</comment>
<reference evidence="8" key="2">
    <citation type="submission" date="2020-09" db="EMBL/GenBank/DDBJ databases">
        <authorList>
            <person name="Sun Q."/>
            <person name="Zhou Y."/>
        </authorList>
    </citation>
    <scope>NUCLEOTIDE SEQUENCE</scope>
    <source>
        <strain evidence="8">CGMCC 4.5737</strain>
    </source>
</reference>
<dbReference type="PANTHER" id="PTHR24252">
    <property type="entry name" value="ACROSIN-RELATED"/>
    <property type="match status" value="1"/>
</dbReference>
<evidence type="ECO:0000313" key="8">
    <source>
        <dbReference type="EMBL" id="GGM39001.1"/>
    </source>
</evidence>
<dbReference type="Proteomes" id="UP000637578">
    <property type="component" value="Unassembled WGS sequence"/>
</dbReference>
<dbReference type="InterPro" id="IPR033116">
    <property type="entry name" value="TRYPSIN_SER"/>
</dbReference>
<keyword evidence="2 5" id="KW-0378">Hydrolase</keyword>
<accession>A0A8J3FSJ0</accession>
<keyword evidence="1 5" id="KW-0645">Protease</keyword>
<dbReference type="AlphaFoldDB" id="A0A8J3FSJ0"/>
<evidence type="ECO:0000256" key="1">
    <source>
        <dbReference type="ARBA" id="ARBA00022670"/>
    </source>
</evidence>
<evidence type="ECO:0000259" key="7">
    <source>
        <dbReference type="PROSITE" id="PS50240"/>
    </source>
</evidence>
<dbReference type="Gene3D" id="2.40.10.10">
    <property type="entry name" value="Trypsin-like serine proteases"/>
    <property type="match status" value="1"/>
</dbReference>
<dbReference type="PROSITE" id="PS00134">
    <property type="entry name" value="TRYPSIN_HIS"/>
    <property type="match status" value="1"/>
</dbReference>
<reference evidence="8" key="1">
    <citation type="journal article" date="2014" name="Int. J. Syst. Evol. Microbiol.">
        <title>Complete genome sequence of Corynebacterium casei LMG S-19264T (=DSM 44701T), isolated from a smear-ripened cheese.</title>
        <authorList>
            <consortium name="US DOE Joint Genome Institute (JGI-PGF)"/>
            <person name="Walter F."/>
            <person name="Albersmeier A."/>
            <person name="Kalinowski J."/>
            <person name="Ruckert C."/>
        </authorList>
    </citation>
    <scope>NUCLEOTIDE SEQUENCE</scope>
    <source>
        <strain evidence="8">CGMCC 4.5737</strain>
    </source>
</reference>
<dbReference type="EMBL" id="BMMK01000002">
    <property type="protein sequence ID" value="GGM39001.1"/>
    <property type="molecule type" value="Genomic_DNA"/>
</dbReference>
<dbReference type="GO" id="GO:0006508">
    <property type="term" value="P:proteolysis"/>
    <property type="evidence" value="ECO:0007669"/>
    <property type="project" value="UniProtKB-KW"/>
</dbReference>
<name>A0A8J3FSJ0_9PSEU</name>
<dbReference type="InterPro" id="IPR018114">
    <property type="entry name" value="TRYPSIN_HIS"/>
</dbReference>
<keyword evidence="4" id="KW-1015">Disulfide bond</keyword>
<dbReference type="InterPro" id="IPR001254">
    <property type="entry name" value="Trypsin_dom"/>
</dbReference>
<dbReference type="FunFam" id="2.40.10.10:FF:000077">
    <property type="entry name" value="Predicted protein"/>
    <property type="match status" value="1"/>
</dbReference>
<evidence type="ECO:0000256" key="6">
    <source>
        <dbReference type="SAM" id="SignalP"/>
    </source>
</evidence>
<dbReference type="InterPro" id="IPR009003">
    <property type="entry name" value="Peptidase_S1_PA"/>
</dbReference>
<evidence type="ECO:0000256" key="3">
    <source>
        <dbReference type="ARBA" id="ARBA00022825"/>
    </source>
</evidence>
<evidence type="ECO:0000256" key="4">
    <source>
        <dbReference type="ARBA" id="ARBA00023157"/>
    </source>
</evidence>